<feature type="region of interest" description="Disordered" evidence="5">
    <location>
        <begin position="343"/>
        <end position="408"/>
    </location>
</feature>
<feature type="compositionally biased region" description="Basic and acidic residues" evidence="5">
    <location>
        <begin position="194"/>
        <end position="206"/>
    </location>
</feature>
<keyword evidence="1 4" id="KW-0238">DNA-binding</keyword>
<evidence type="ECO:0000256" key="5">
    <source>
        <dbReference type="SAM" id="MobiDB-lite"/>
    </source>
</evidence>
<reference evidence="7" key="1">
    <citation type="submission" date="2022-08" db="EMBL/GenBank/DDBJ databases">
        <title>Novel sulphate-reducing endosymbionts in the free-living metamonad Anaeramoeba.</title>
        <authorList>
            <person name="Jerlstrom-Hultqvist J."/>
            <person name="Cepicka I."/>
            <person name="Gallot-Lavallee L."/>
            <person name="Salas-Leiva D."/>
            <person name="Curtis B.A."/>
            <person name="Zahonova K."/>
            <person name="Pipaliya S."/>
            <person name="Dacks J."/>
            <person name="Roger A.J."/>
        </authorList>
    </citation>
    <scope>NUCLEOTIDE SEQUENCE</scope>
    <source>
        <strain evidence="7">Busselton2</strain>
    </source>
</reference>
<protein>
    <recommendedName>
        <fullName evidence="6">Homeobox domain-containing protein</fullName>
    </recommendedName>
</protein>
<dbReference type="EMBL" id="JANTQA010000029">
    <property type="protein sequence ID" value="KAJ3441055.1"/>
    <property type="molecule type" value="Genomic_DNA"/>
</dbReference>
<dbReference type="GO" id="GO:0005634">
    <property type="term" value="C:nucleus"/>
    <property type="evidence" value="ECO:0007669"/>
    <property type="project" value="UniProtKB-SubCell"/>
</dbReference>
<feature type="compositionally biased region" description="Basic residues" evidence="5">
    <location>
        <begin position="619"/>
        <end position="630"/>
    </location>
</feature>
<gene>
    <name evidence="7" type="ORF">M0812_13059</name>
</gene>
<evidence type="ECO:0000259" key="6">
    <source>
        <dbReference type="PROSITE" id="PS50071"/>
    </source>
</evidence>
<feature type="compositionally biased region" description="Basic residues" evidence="5">
    <location>
        <begin position="350"/>
        <end position="359"/>
    </location>
</feature>
<feature type="DNA-binding region" description="Homeobox" evidence="4">
    <location>
        <begin position="659"/>
        <end position="724"/>
    </location>
</feature>
<accession>A0AAV7ZM50</accession>
<dbReference type="InterPro" id="IPR001356">
    <property type="entry name" value="HD"/>
</dbReference>
<feature type="region of interest" description="Disordered" evidence="5">
    <location>
        <begin position="522"/>
        <end position="553"/>
    </location>
</feature>
<dbReference type="InterPro" id="IPR009057">
    <property type="entry name" value="Homeodomain-like_sf"/>
</dbReference>
<dbReference type="GO" id="GO:0003677">
    <property type="term" value="F:DNA binding"/>
    <property type="evidence" value="ECO:0007669"/>
    <property type="project" value="UniProtKB-UniRule"/>
</dbReference>
<dbReference type="Proteomes" id="UP001146793">
    <property type="component" value="Unassembled WGS sequence"/>
</dbReference>
<name>A0AAV7ZM50_9EUKA</name>
<feature type="compositionally biased region" description="Basic and acidic residues" evidence="5">
    <location>
        <begin position="609"/>
        <end position="618"/>
    </location>
</feature>
<evidence type="ECO:0000256" key="2">
    <source>
        <dbReference type="ARBA" id="ARBA00023155"/>
    </source>
</evidence>
<comment type="caution">
    <text evidence="7">The sequence shown here is derived from an EMBL/GenBank/DDBJ whole genome shotgun (WGS) entry which is preliminary data.</text>
</comment>
<keyword evidence="2 4" id="KW-0371">Homeobox</keyword>
<feature type="compositionally biased region" description="Basic residues" evidence="5">
    <location>
        <begin position="583"/>
        <end position="601"/>
    </location>
</feature>
<dbReference type="Gene3D" id="1.10.10.60">
    <property type="entry name" value="Homeodomain-like"/>
    <property type="match status" value="1"/>
</dbReference>
<feature type="domain" description="Homeobox" evidence="6">
    <location>
        <begin position="657"/>
        <end position="723"/>
    </location>
</feature>
<dbReference type="PROSITE" id="PS50071">
    <property type="entry name" value="HOMEOBOX_2"/>
    <property type="match status" value="1"/>
</dbReference>
<dbReference type="InterPro" id="IPR008422">
    <property type="entry name" value="KN_HD"/>
</dbReference>
<organism evidence="7 8">
    <name type="scientific">Anaeramoeba flamelloides</name>
    <dbReference type="NCBI Taxonomy" id="1746091"/>
    <lineage>
        <taxon>Eukaryota</taxon>
        <taxon>Metamonada</taxon>
        <taxon>Anaeramoebidae</taxon>
        <taxon>Anaeramoeba</taxon>
    </lineage>
</organism>
<feature type="compositionally biased region" description="Basic residues" evidence="5">
    <location>
        <begin position="544"/>
        <end position="553"/>
    </location>
</feature>
<feature type="compositionally biased region" description="Low complexity" evidence="5">
    <location>
        <begin position="390"/>
        <end position="408"/>
    </location>
</feature>
<sequence>MSIFDNDLPTFSWPETDFAQDNLNTQSTNLSSTLLPSPFFEQDHEPKEAIQNMYPFENENSFTSFPPLQETNTSHSINTKDLWSKKAEGFKFEYDQENVATNHFYDDSTNLSSFTLFDANKEEITVLDLETQQNGFENQTLPEIEQMNRHNKQTKQTNQKQIFLKKDPLSVKKNQSSKKEKPFHKTSNFVSSGEGKRTSSLKEKAFKNFNNNTQNNYSSQPNSSKNKQLFQSGRYVNQKSLKVKKKRPETTTNLQTNIEKGNCNQFSNVSKFKLSPDNENSNQFNPRKRKKILKFKKKGQYFYFSDKGHRGNLKEKTQHKNCYQIQKKKLKFKNKYRIKKIPKEKEKVKKKEKKIKLIKKQNDNLKKRNTSNSEYFSPTSDSLSFSEYNSSSIPESMSDSMSDSMSRSMSESESFSEFEENFELSSKLIQKKERERTKEQVFACGSGKDHKKISKNKINKKIISIKSPNILYKNKKIRLNFKVPRSKSFDYNDLKTKVIQINNKKKSNLKLRMISSSPIQVPTIIHERTNKRKNEKKKQEKKNNEKRKRNKKKISAYYEKKYMSPHHHHHHNQYKKNHHYYHNHHNRHHRRRHHRHHRSHRVNSSDFSSRYHEQDQKHNQNKKKNYKNKNKNQSQHNRNNKYEKSIFKERINSMKKETTVSERMVTSEHARNIFEKWFHERNQLETGPYPDTKTKKKLAKQSNTEIIHVNRWFAQRRRTEKIRCLNGNRMCPAWIKKRGRPRKD</sequence>
<comment type="subcellular location">
    <subcellularLocation>
        <location evidence="4">Nucleus</location>
    </subcellularLocation>
</comment>
<evidence type="ECO:0000313" key="7">
    <source>
        <dbReference type="EMBL" id="KAJ3441055.1"/>
    </source>
</evidence>
<evidence type="ECO:0000256" key="1">
    <source>
        <dbReference type="ARBA" id="ARBA00023125"/>
    </source>
</evidence>
<feature type="region of interest" description="Disordered" evidence="5">
    <location>
        <begin position="583"/>
        <end position="647"/>
    </location>
</feature>
<proteinExistence type="predicted"/>
<dbReference type="SUPFAM" id="SSF46689">
    <property type="entry name" value="Homeodomain-like"/>
    <property type="match status" value="1"/>
</dbReference>
<evidence type="ECO:0000256" key="3">
    <source>
        <dbReference type="ARBA" id="ARBA00023242"/>
    </source>
</evidence>
<feature type="compositionally biased region" description="Polar residues" evidence="5">
    <location>
        <begin position="370"/>
        <end position="389"/>
    </location>
</feature>
<dbReference type="Pfam" id="PF05920">
    <property type="entry name" value="Homeobox_KN"/>
    <property type="match status" value="1"/>
</dbReference>
<feature type="region of interest" description="Disordered" evidence="5">
    <location>
        <begin position="148"/>
        <end position="251"/>
    </location>
</feature>
<dbReference type="SMART" id="SM00389">
    <property type="entry name" value="HOX"/>
    <property type="match status" value="1"/>
</dbReference>
<feature type="compositionally biased region" description="Low complexity" evidence="5">
    <location>
        <begin position="207"/>
        <end position="228"/>
    </location>
</feature>
<evidence type="ECO:0000313" key="8">
    <source>
        <dbReference type="Proteomes" id="UP001146793"/>
    </source>
</evidence>
<keyword evidence="3 4" id="KW-0539">Nucleus</keyword>
<dbReference type="GO" id="GO:0006355">
    <property type="term" value="P:regulation of DNA-templated transcription"/>
    <property type="evidence" value="ECO:0007669"/>
    <property type="project" value="InterPro"/>
</dbReference>
<dbReference type="CDD" id="cd00086">
    <property type="entry name" value="homeodomain"/>
    <property type="match status" value="1"/>
</dbReference>
<dbReference type="AlphaFoldDB" id="A0AAV7ZM50"/>
<evidence type="ECO:0000256" key="4">
    <source>
        <dbReference type="PROSITE-ProRule" id="PRU00108"/>
    </source>
</evidence>
<feature type="compositionally biased region" description="Polar residues" evidence="5">
    <location>
        <begin position="229"/>
        <end position="240"/>
    </location>
</feature>